<dbReference type="OrthoDB" id="3253623at2759"/>
<keyword evidence="2" id="KW-1185">Reference proteome</keyword>
<protein>
    <submittedName>
        <fullName evidence="1">Uncharacterized protein</fullName>
    </submittedName>
</protein>
<name>A0A6A4GCT2_9AGAR</name>
<dbReference type="Proteomes" id="UP000799118">
    <property type="component" value="Unassembled WGS sequence"/>
</dbReference>
<dbReference type="EMBL" id="ML770602">
    <property type="protein sequence ID" value="KAE9383261.1"/>
    <property type="molecule type" value="Genomic_DNA"/>
</dbReference>
<evidence type="ECO:0000313" key="2">
    <source>
        <dbReference type="Proteomes" id="UP000799118"/>
    </source>
</evidence>
<sequence length="64" mass="7295">FLMHTDFFNPHRITHRGPTQSLGIISCANLALDTSIGYLPEYLFFGSIIPGPQKPNYNEMDHFI</sequence>
<reference evidence="1" key="1">
    <citation type="journal article" date="2019" name="Environ. Microbiol.">
        <title>Fungal ecological strategies reflected in gene transcription - a case study of two litter decomposers.</title>
        <authorList>
            <person name="Barbi F."/>
            <person name="Kohler A."/>
            <person name="Barry K."/>
            <person name="Baskaran P."/>
            <person name="Daum C."/>
            <person name="Fauchery L."/>
            <person name="Ihrmark K."/>
            <person name="Kuo A."/>
            <person name="LaButti K."/>
            <person name="Lipzen A."/>
            <person name="Morin E."/>
            <person name="Grigoriev I.V."/>
            <person name="Henrissat B."/>
            <person name="Lindahl B."/>
            <person name="Martin F."/>
        </authorList>
    </citation>
    <scope>NUCLEOTIDE SEQUENCE</scope>
    <source>
        <strain evidence="1">JB14</strain>
    </source>
</reference>
<proteinExistence type="predicted"/>
<dbReference type="AlphaFoldDB" id="A0A6A4GCT2"/>
<gene>
    <name evidence="1" type="ORF">BT96DRAFT_771006</name>
</gene>
<evidence type="ECO:0000313" key="1">
    <source>
        <dbReference type="EMBL" id="KAE9383261.1"/>
    </source>
</evidence>
<feature type="non-terminal residue" evidence="1">
    <location>
        <position position="64"/>
    </location>
</feature>
<accession>A0A6A4GCT2</accession>
<feature type="non-terminal residue" evidence="1">
    <location>
        <position position="1"/>
    </location>
</feature>
<organism evidence="1 2">
    <name type="scientific">Gymnopus androsaceus JB14</name>
    <dbReference type="NCBI Taxonomy" id="1447944"/>
    <lineage>
        <taxon>Eukaryota</taxon>
        <taxon>Fungi</taxon>
        <taxon>Dikarya</taxon>
        <taxon>Basidiomycota</taxon>
        <taxon>Agaricomycotina</taxon>
        <taxon>Agaricomycetes</taxon>
        <taxon>Agaricomycetidae</taxon>
        <taxon>Agaricales</taxon>
        <taxon>Marasmiineae</taxon>
        <taxon>Omphalotaceae</taxon>
        <taxon>Gymnopus</taxon>
    </lineage>
</organism>